<accession>A0ABQ5KN85</accession>
<keyword evidence="2" id="KW-1185">Reference proteome</keyword>
<name>A0ABQ5KN85_9EUKA</name>
<evidence type="ECO:0000313" key="2">
    <source>
        <dbReference type="Proteomes" id="UP001057375"/>
    </source>
</evidence>
<sequence length="119" mass="13621">MGPAWKTENAYAVLEPTYDDWIEEELVFDTRTNQILYKLGGKEYRVNGMPITRPSIRVFMHAYGWHTGHYMKLDCPSCIICDGLVSYFGGGIMLEIFDKSSQQVPIKAWVGKKDDLEHG</sequence>
<organism evidence="1 2">
    <name type="scientific">Aduncisulcus paluster</name>
    <dbReference type="NCBI Taxonomy" id="2918883"/>
    <lineage>
        <taxon>Eukaryota</taxon>
        <taxon>Metamonada</taxon>
        <taxon>Carpediemonas-like organisms</taxon>
        <taxon>Aduncisulcus</taxon>
    </lineage>
</organism>
<feature type="non-terminal residue" evidence="1">
    <location>
        <position position="119"/>
    </location>
</feature>
<reference evidence="1" key="1">
    <citation type="submission" date="2022-03" db="EMBL/GenBank/DDBJ databases">
        <title>Draft genome sequence of Aduncisulcus paluster, a free-living microaerophilic Fornicata.</title>
        <authorList>
            <person name="Yuyama I."/>
            <person name="Kume K."/>
            <person name="Tamura T."/>
            <person name="Inagaki Y."/>
            <person name="Hashimoto T."/>
        </authorList>
    </citation>
    <scope>NUCLEOTIDE SEQUENCE</scope>
    <source>
        <strain evidence="1">NY0171</strain>
    </source>
</reference>
<proteinExistence type="predicted"/>
<evidence type="ECO:0000313" key="1">
    <source>
        <dbReference type="EMBL" id="GKT33965.1"/>
    </source>
</evidence>
<dbReference type="Proteomes" id="UP001057375">
    <property type="component" value="Unassembled WGS sequence"/>
</dbReference>
<comment type="caution">
    <text evidence="1">The sequence shown here is derived from an EMBL/GenBank/DDBJ whole genome shotgun (WGS) entry which is preliminary data.</text>
</comment>
<dbReference type="EMBL" id="BQXS01010633">
    <property type="protein sequence ID" value="GKT33965.1"/>
    <property type="molecule type" value="Genomic_DNA"/>
</dbReference>
<protein>
    <submittedName>
        <fullName evidence="1">Uncharacterized protein</fullName>
    </submittedName>
</protein>
<gene>
    <name evidence="1" type="ORF">ADUPG1_007576</name>
</gene>